<evidence type="ECO:0000256" key="6">
    <source>
        <dbReference type="ARBA" id="ARBA00023136"/>
    </source>
</evidence>
<evidence type="ECO:0000256" key="5">
    <source>
        <dbReference type="ARBA" id="ARBA00022989"/>
    </source>
</evidence>
<dbReference type="PANTHER" id="PTHR24221:SF654">
    <property type="entry name" value="ATP-BINDING CASSETTE SUB-FAMILY B MEMBER 6"/>
    <property type="match status" value="1"/>
</dbReference>
<organism evidence="10 11">
    <name type="scientific">Paramicrobacterium chengjingii</name>
    <dbReference type="NCBI Taxonomy" id="2769067"/>
    <lineage>
        <taxon>Bacteria</taxon>
        <taxon>Bacillati</taxon>
        <taxon>Actinomycetota</taxon>
        <taxon>Actinomycetes</taxon>
        <taxon>Micrococcales</taxon>
        <taxon>Microbacteriaceae</taxon>
        <taxon>Paramicrobacterium</taxon>
    </lineage>
</organism>
<accession>A0ABX6YF25</accession>
<gene>
    <name evidence="10" type="primary">cydC</name>
    <name evidence="10" type="ORF">HCR76_08910</name>
</gene>
<dbReference type="InterPro" id="IPR027417">
    <property type="entry name" value="P-loop_NTPase"/>
</dbReference>
<dbReference type="RefSeq" id="WP_166990119.1">
    <property type="nucleotide sequence ID" value="NZ_CP061169.1"/>
</dbReference>
<evidence type="ECO:0000259" key="9">
    <source>
        <dbReference type="PROSITE" id="PS50929"/>
    </source>
</evidence>
<evidence type="ECO:0000256" key="7">
    <source>
        <dbReference type="SAM" id="Phobius"/>
    </source>
</evidence>
<dbReference type="PANTHER" id="PTHR24221">
    <property type="entry name" value="ATP-BINDING CASSETTE SUB-FAMILY B"/>
    <property type="match status" value="1"/>
</dbReference>
<evidence type="ECO:0000256" key="1">
    <source>
        <dbReference type="ARBA" id="ARBA00004651"/>
    </source>
</evidence>
<feature type="transmembrane region" description="Helical" evidence="7">
    <location>
        <begin position="56"/>
        <end position="78"/>
    </location>
</feature>
<evidence type="ECO:0000259" key="8">
    <source>
        <dbReference type="PROSITE" id="PS50893"/>
    </source>
</evidence>
<reference evidence="10 11" key="1">
    <citation type="submission" date="2020-12" db="EMBL/GenBank/DDBJ databases">
        <title>Microbacterium sp. HY060.</title>
        <authorList>
            <person name="Zhou J."/>
        </authorList>
    </citation>
    <scope>NUCLEOTIDE SEQUENCE [LARGE SCALE GENOMIC DNA]</scope>
    <source>
        <strain evidence="10 11">HY60</strain>
    </source>
</reference>
<keyword evidence="3" id="KW-0547">Nucleotide-binding</keyword>
<dbReference type="InterPro" id="IPR003593">
    <property type="entry name" value="AAA+_ATPase"/>
</dbReference>
<dbReference type="SUPFAM" id="SSF52540">
    <property type="entry name" value="P-loop containing nucleoside triphosphate hydrolases"/>
    <property type="match status" value="1"/>
</dbReference>
<dbReference type="PROSITE" id="PS50929">
    <property type="entry name" value="ABC_TM1F"/>
    <property type="match status" value="1"/>
</dbReference>
<dbReference type="InterPro" id="IPR036640">
    <property type="entry name" value="ABC1_TM_sf"/>
</dbReference>
<evidence type="ECO:0000256" key="2">
    <source>
        <dbReference type="ARBA" id="ARBA00022692"/>
    </source>
</evidence>
<feature type="domain" description="ABC transporter" evidence="8">
    <location>
        <begin position="346"/>
        <end position="558"/>
    </location>
</feature>
<dbReference type="InterPro" id="IPR039421">
    <property type="entry name" value="Type_1_exporter"/>
</dbReference>
<dbReference type="SUPFAM" id="SSF90123">
    <property type="entry name" value="ABC transporter transmembrane region"/>
    <property type="match status" value="1"/>
</dbReference>
<dbReference type="Pfam" id="PF00005">
    <property type="entry name" value="ABC_tran"/>
    <property type="match status" value="1"/>
</dbReference>
<feature type="domain" description="ABC transmembrane type-1" evidence="9">
    <location>
        <begin position="27"/>
        <end position="308"/>
    </location>
</feature>
<proteinExistence type="predicted"/>
<feature type="transmembrane region" description="Helical" evidence="7">
    <location>
        <begin position="246"/>
        <end position="269"/>
    </location>
</feature>
<dbReference type="InterPro" id="IPR017871">
    <property type="entry name" value="ABC_transporter-like_CS"/>
</dbReference>
<name>A0ABX6YF25_9MICO</name>
<feature type="transmembrane region" description="Helical" evidence="7">
    <location>
        <begin position="28"/>
        <end position="50"/>
    </location>
</feature>
<keyword evidence="2 7" id="KW-0812">Transmembrane</keyword>
<dbReference type="EMBL" id="CP061169">
    <property type="protein sequence ID" value="QPZ37005.1"/>
    <property type="molecule type" value="Genomic_DNA"/>
</dbReference>
<dbReference type="Gene3D" id="3.40.50.300">
    <property type="entry name" value="P-loop containing nucleotide triphosphate hydrolases"/>
    <property type="match status" value="1"/>
</dbReference>
<dbReference type="Pfam" id="PF00664">
    <property type="entry name" value="ABC_membrane"/>
    <property type="match status" value="1"/>
</dbReference>
<dbReference type="SMART" id="SM00382">
    <property type="entry name" value="AAA"/>
    <property type="match status" value="1"/>
</dbReference>
<evidence type="ECO:0000256" key="3">
    <source>
        <dbReference type="ARBA" id="ARBA00022741"/>
    </source>
</evidence>
<feature type="transmembrane region" description="Helical" evidence="7">
    <location>
        <begin position="139"/>
        <end position="160"/>
    </location>
</feature>
<feature type="transmembrane region" description="Helical" evidence="7">
    <location>
        <begin position="281"/>
        <end position="303"/>
    </location>
</feature>
<dbReference type="Proteomes" id="UP000662814">
    <property type="component" value="Chromosome"/>
</dbReference>
<comment type="subcellular location">
    <subcellularLocation>
        <location evidence="1">Cell membrane</location>
        <topology evidence="1">Multi-pass membrane protein</topology>
    </subcellularLocation>
</comment>
<evidence type="ECO:0000313" key="10">
    <source>
        <dbReference type="EMBL" id="QPZ37005.1"/>
    </source>
</evidence>
<dbReference type="NCBIfam" id="TIGR02868">
    <property type="entry name" value="CydC"/>
    <property type="match status" value="1"/>
</dbReference>
<evidence type="ECO:0000256" key="4">
    <source>
        <dbReference type="ARBA" id="ARBA00022840"/>
    </source>
</evidence>
<dbReference type="InterPro" id="IPR011527">
    <property type="entry name" value="ABC1_TM_dom"/>
</dbReference>
<keyword evidence="5 7" id="KW-1133">Transmembrane helix</keyword>
<evidence type="ECO:0000313" key="11">
    <source>
        <dbReference type="Proteomes" id="UP000662814"/>
    </source>
</evidence>
<dbReference type="Gene3D" id="1.20.1560.10">
    <property type="entry name" value="ABC transporter type 1, transmembrane domain"/>
    <property type="match status" value="1"/>
</dbReference>
<keyword evidence="4" id="KW-0067">ATP-binding</keyword>
<keyword evidence="11" id="KW-1185">Reference proteome</keyword>
<dbReference type="PROSITE" id="PS00211">
    <property type="entry name" value="ABC_TRANSPORTER_1"/>
    <property type="match status" value="1"/>
</dbReference>
<dbReference type="InterPro" id="IPR014223">
    <property type="entry name" value="ABC_CydC/D"/>
</dbReference>
<keyword evidence="6 7" id="KW-0472">Membrane</keyword>
<dbReference type="InterPro" id="IPR003439">
    <property type="entry name" value="ABC_transporter-like_ATP-bd"/>
</dbReference>
<sequence>MSTSTEGRDRTRILRTALPSFRQALPGMLSGIATGLGAVALLATSAWLIARAAEQPPVLFLTIATVGVRAFALARAVFRYLERLYSHDAVFRQLATLRTDLLTRLIPRAPAGLAHRSRGSLLNAIVSDIDEMQNLSLRVVQPIVVAMTVCVITIAGTALLSPAAAVVLTCLLVLCCAGGAWTTTSLAGAAELALAPKRAALTASLIDYVQGFAVLSHFGAEPAARERIAVADADLTRTALRRSRGFGLSAALVALCAGLAVAGAIVVSAPIVSSEGAGGPTFAVVALVPLAIFEVVGTVPVALSHWRAVRSSADRLASLVPDHLPSEIPAENPAETRSAPRDGTRLTLQNVAAAWPGAAAATVKNVNLDVRPGEAVIIAGGSGAGKTTLANVLVRFLEYQGSYRIGGTEARDIADVHSLVGLCEQHPYLFDESIRQNLLFADDTATDERLLAVLDQVGLGSWVASRGGLDARVGERGTLVSGGQAQRLSLARALLRDFPILVLDEPTANVDPQRAEPLLRDMVEASRASGRSIIVITHGDVPDDLVDQRFSMREGRLV</sequence>
<dbReference type="PROSITE" id="PS50893">
    <property type="entry name" value="ABC_TRANSPORTER_2"/>
    <property type="match status" value="1"/>
</dbReference>
<protein>
    <submittedName>
        <fullName evidence="10">Thiol reductant ABC exporter subunit CydC</fullName>
    </submittedName>
</protein>